<protein>
    <submittedName>
        <fullName evidence="2">Uncharacterized protein</fullName>
    </submittedName>
</protein>
<dbReference type="KEGG" id="ccro:CMC5_063600"/>
<keyword evidence="1" id="KW-1133">Transmembrane helix</keyword>
<keyword evidence="1" id="KW-0472">Membrane</keyword>
<accession>A0A0K1ENC8</accession>
<proteinExistence type="predicted"/>
<keyword evidence="1" id="KW-0812">Transmembrane</keyword>
<evidence type="ECO:0000313" key="3">
    <source>
        <dbReference type="Proteomes" id="UP000067626"/>
    </source>
</evidence>
<dbReference type="Proteomes" id="UP000067626">
    <property type="component" value="Chromosome"/>
</dbReference>
<name>A0A0K1ENC8_CHOCO</name>
<keyword evidence="3" id="KW-1185">Reference proteome</keyword>
<dbReference type="STRING" id="52.CMC5_063600"/>
<evidence type="ECO:0000313" key="2">
    <source>
        <dbReference type="EMBL" id="AKT42137.1"/>
    </source>
</evidence>
<gene>
    <name evidence="2" type="ORF">CMC5_063600</name>
</gene>
<dbReference type="AlphaFoldDB" id="A0A0K1ENC8"/>
<organism evidence="2 3">
    <name type="scientific">Chondromyces crocatus</name>
    <dbReference type="NCBI Taxonomy" id="52"/>
    <lineage>
        <taxon>Bacteria</taxon>
        <taxon>Pseudomonadati</taxon>
        <taxon>Myxococcota</taxon>
        <taxon>Polyangia</taxon>
        <taxon>Polyangiales</taxon>
        <taxon>Polyangiaceae</taxon>
        <taxon>Chondromyces</taxon>
    </lineage>
</organism>
<feature type="transmembrane region" description="Helical" evidence="1">
    <location>
        <begin position="20"/>
        <end position="44"/>
    </location>
</feature>
<dbReference type="OrthoDB" id="5515632at2"/>
<dbReference type="RefSeq" id="WP_050433809.1">
    <property type="nucleotide sequence ID" value="NZ_CP012159.1"/>
</dbReference>
<evidence type="ECO:0000256" key="1">
    <source>
        <dbReference type="SAM" id="Phobius"/>
    </source>
</evidence>
<dbReference type="EMBL" id="CP012159">
    <property type="protein sequence ID" value="AKT42137.1"/>
    <property type="molecule type" value="Genomic_DNA"/>
</dbReference>
<reference evidence="2 3" key="1">
    <citation type="submission" date="2015-07" db="EMBL/GenBank/DDBJ databases">
        <title>Genome analysis of myxobacterium Chondromyces crocatus Cm c5 reveals a high potential for natural compound synthesis and the genetic basis for the loss of fruiting body formation.</title>
        <authorList>
            <person name="Zaburannyi N."/>
            <person name="Bunk B."/>
            <person name="Maier J."/>
            <person name="Overmann J."/>
            <person name="Mueller R."/>
        </authorList>
    </citation>
    <scope>NUCLEOTIDE SEQUENCE [LARGE SCALE GENOMIC DNA]</scope>
    <source>
        <strain evidence="2 3">Cm c5</strain>
    </source>
</reference>
<sequence length="122" mass="13677">MSNDDREPQLRQEPDDTPVGRVALVALIMVGISVALVIAATLLLDVQLNELRPSRTWPEARSDREKFPIILQDLFGEHGPGQLLNQKRRAELGTFRWVDRPGGRVGVPIDVAMDLVIEESQR</sequence>